<reference evidence="1" key="1">
    <citation type="submission" date="2024-03" db="EMBL/GenBank/DDBJ databases">
        <title>Isolation and characterization of a phage collection against Pseudomonas putida.</title>
        <authorList>
            <person name="Brauer A."/>
            <person name="Rosendahl S."/>
            <person name="Kangsep A."/>
            <person name="Rikberg R."/>
            <person name="Lewanczyk A.C."/>
            <person name="Horak R."/>
            <person name="Tamman H."/>
        </authorList>
    </citation>
    <scope>NUCLEOTIDE SEQUENCE</scope>
</reference>
<evidence type="ECO:0000313" key="2">
    <source>
        <dbReference type="Proteomes" id="UP001433872"/>
    </source>
</evidence>
<keyword evidence="2" id="KW-1185">Reference proteome</keyword>
<sequence length="125" mass="14530">MSDIQELFKHTKIDKVQVIQDLLEKIEHLEYQVWTAQESVKTNGQIAIDTINREKQQHNEELQKHMDKHAETLSLIQRMDEIAAENTIMVRCRKCDCMYDLPCDLSEFDPEYSYCGKGGPSPCTP</sequence>
<accession>A0AAX4MY05</accession>
<protein>
    <submittedName>
        <fullName evidence="1">Uncharacterized protein</fullName>
    </submittedName>
</protein>
<evidence type="ECO:0000313" key="1">
    <source>
        <dbReference type="EMBL" id="WYV99289.1"/>
    </source>
</evidence>
<gene>
    <name evidence="1" type="ORF">KoPa4_00121</name>
</gene>
<dbReference type="Proteomes" id="UP001433872">
    <property type="component" value="Segment"/>
</dbReference>
<proteinExistence type="predicted"/>
<organism evidence="1 2">
    <name type="scientific">Pseudomonas phage vB_PpuM-KoPa-4</name>
    <dbReference type="NCBI Taxonomy" id="3132618"/>
    <lineage>
        <taxon>Viruses</taxon>
        <taxon>Duplodnaviria</taxon>
        <taxon>Heunggongvirae</taxon>
        <taxon>Uroviricota</taxon>
        <taxon>Caudoviricetes</taxon>
        <taxon>Vandenendeviridae</taxon>
        <taxon>Gorskivirinae</taxon>
        <taxon>Tartuvirus</taxon>
        <taxon>Tartuvirus kopa4</taxon>
    </lineage>
</organism>
<dbReference type="EMBL" id="PP496414">
    <property type="protein sequence ID" value="WYV99289.1"/>
    <property type="molecule type" value="Genomic_DNA"/>
</dbReference>
<name>A0AAX4MY05_9CAUD</name>